<feature type="transmembrane region" description="Helical" evidence="5">
    <location>
        <begin position="298"/>
        <end position="320"/>
    </location>
</feature>
<feature type="transmembrane region" description="Helical" evidence="5">
    <location>
        <begin position="239"/>
        <end position="260"/>
    </location>
</feature>
<keyword evidence="8" id="KW-1185">Reference proteome</keyword>
<dbReference type="GO" id="GO:0022857">
    <property type="term" value="F:transmembrane transporter activity"/>
    <property type="evidence" value="ECO:0007669"/>
    <property type="project" value="InterPro"/>
</dbReference>
<feature type="transmembrane region" description="Helical" evidence="5">
    <location>
        <begin position="23"/>
        <end position="42"/>
    </location>
</feature>
<keyword evidence="2 5" id="KW-0812">Transmembrane</keyword>
<feature type="transmembrane region" description="Helical" evidence="5">
    <location>
        <begin position="81"/>
        <end position="103"/>
    </location>
</feature>
<dbReference type="AlphaFoldDB" id="A0A0G2H8K9"/>
<feature type="domain" description="Major facilitator superfamily (MFS) profile" evidence="6">
    <location>
        <begin position="1"/>
        <end position="360"/>
    </location>
</feature>
<protein>
    <submittedName>
        <fullName evidence="7">Putative mfs multidrug</fullName>
    </submittedName>
</protein>
<dbReference type="InterPro" id="IPR036259">
    <property type="entry name" value="MFS_trans_sf"/>
</dbReference>
<reference evidence="7 8" key="1">
    <citation type="submission" date="2015-05" db="EMBL/GenBank/DDBJ databases">
        <title>Distinctive expansion of gene families associated with plant cell wall degradation and secondary metabolism in the genomes of grapevine trunk pathogens.</title>
        <authorList>
            <person name="Lawrence D.P."/>
            <person name="Travadon R."/>
            <person name="Rolshausen P.E."/>
            <person name="Baumgartner K."/>
        </authorList>
    </citation>
    <scope>NUCLEOTIDE SEQUENCE [LARGE SCALE GENOMIC DNA]</scope>
    <source>
        <strain evidence="7">UCRPC4</strain>
    </source>
</reference>
<keyword evidence="4 5" id="KW-0472">Membrane</keyword>
<evidence type="ECO:0000313" key="8">
    <source>
        <dbReference type="Proteomes" id="UP000053317"/>
    </source>
</evidence>
<evidence type="ECO:0000313" key="7">
    <source>
        <dbReference type="EMBL" id="KKY24945.1"/>
    </source>
</evidence>
<organism evidence="7 8">
    <name type="scientific">Phaeomoniella chlamydospora</name>
    <name type="common">Phaeoacremonium chlamydosporum</name>
    <dbReference type="NCBI Taxonomy" id="158046"/>
    <lineage>
        <taxon>Eukaryota</taxon>
        <taxon>Fungi</taxon>
        <taxon>Dikarya</taxon>
        <taxon>Ascomycota</taxon>
        <taxon>Pezizomycotina</taxon>
        <taxon>Eurotiomycetes</taxon>
        <taxon>Chaetothyriomycetidae</taxon>
        <taxon>Phaeomoniellales</taxon>
        <taxon>Phaeomoniellaceae</taxon>
        <taxon>Phaeomoniella</taxon>
    </lineage>
</organism>
<dbReference type="PANTHER" id="PTHR23502:SF60">
    <property type="entry name" value="MAJOR FACILITATOR SUPERFAMILY (MFS) PROFILE DOMAIN-CONTAINING PROTEIN-RELATED"/>
    <property type="match status" value="1"/>
</dbReference>
<dbReference type="FunFam" id="1.20.1250.20:FF:000011">
    <property type="entry name" value="MFS multidrug transporter, putative"/>
    <property type="match status" value="1"/>
</dbReference>
<keyword evidence="3 5" id="KW-1133">Transmembrane helix</keyword>
<feature type="transmembrane region" description="Helical" evidence="5">
    <location>
        <begin position="332"/>
        <end position="355"/>
    </location>
</feature>
<dbReference type="GO" id="GO:0016020">
    <property type="term" value="C:membrane"/>
    <property type="evidence" value="ECO:0007669"/>
    <property type="project" value="UniProtKB-SubCell"/>
</dbReference>
<dbReference type="Gene3D" id="1.20.1250.20">
    <property type="entry name" value="MFS general substrate transporter like domains"/>
    <property type="match status" value="1"/>
</dbReference>
<comment type="subcellular location">
    <subcellularLocation>
        <location evidence="1">Membrane</location>
        <topology evidence="1">Multi-pass membrane protein</topology>
    </subcellularLocation>
</comment>
<dbReference type="InterPro" id="IPR020846">
    <property type="entry name" value="MFS_dom"/>
</dbReference>
<evidence type="ECO:0000256" key="5">
    <source>
        <dbReference type="SAM" id="Phobius"/>
    </source>
</evidence>
<dbReference type="CDD" id="cd17323">
    <property type="entry name" value="MFS_Tpo1_MDR_like"/>
    <property type="match status" value="1"/>
</dbReference>
<comment type="caution">
    <text evidence="7">The sequence shown here is derived from an EMBL/GenBank/DDBJ whole genome shotgun (WGS) entry which is preliminary data.</text>
</comment>
<dbReference type="EMBL" id="LCWF01000054">
    <property type="protein sequence ID" value="KKY24945.1"/>
    <property type="molecule type" value="Genomic_DNA"/>
</dbReference>
<feature type="transmembrane region" description="Helical" evidence="5">
    <location>
        <begin position="266"/>
        <end position="286"/>
    </location>
</feature>
<sequence>MLFLAFNLACGFAQNKGQLMAFRFLAGLGGSAPLGVGGGVLADVWSPDQRGLSVSIYSLAPLLGPAIGPIAGGFITENTTWRWTFWATTMADAIVQFLGIIFLRESYALLLLQRKAAKLNKESGQEIYIGPGATQHHTIGHVLRHSLIRPAKMLATQPIVQALAIYMAFIYGLMYLVLSTFPTLWTTVYGESVGTGSLNYLSLGIGFLLGSQIPAHLNDSVYRRLKARNSGLGTPEFRVPLMIPGSLLVPFGLFIYGWTAQYHTHWIFPNLGAAIFAAGVVMCFQCMQTYLIEAYTTFAASAVAAATVLRSLAGFGFPLFAPSMYDSLQHGWGNSLVAFIAIGLGIPAPFLLWAFGEKLRGKSPYVAGTTLNG</sequence>
<dbReference type="PANTHER" id="PTHR23502">
    <property type="entry name" value="MAJOR FACILITATOR SUPERFAMILY"/>
    <property type="match status" value="1"/>
</dbReference>
<feature type="transmembrane region" description="Helical" evidence="5">
    <location>
        <begin position="54"/>
        <end position="75"/>
    </location>
</feature>
<feature type="transmembrane region" description="Helical" evidence="5">
    <location>
        <begin position="198"/>
        <end position="218"/>
    </location>
</feature>
<name>A0A0G2H8K9_PHACM</name>
<dbReference type="SUPFAM" id="SSF103473">
    <property type="entry name" value="MFS general substrate transporter"/>
    <property type="match status" value="1"/>
</dbReference>
<dbReference type="InterPro" id="IPR011701">
    <property type="entry name" value="MFS"/>
</dbReference>
<gene>
    <name evidence="7" type="ORF">UCRPC4_g02246</name>
</gene>
<evidence type="ECO:0000256" key="1">
    <source>
        <dbReference type="ARBA" id="ARBA00004141"/>
    </source>
</evidence>
<dbReference type="PROSITE" id="PS50850">
    <property type="entry name" value="MFS"/>
    <property type="match status" value="1"/>
</dbReference>
<evidence type="ECO:0000256" key="2">
    <source>
        <dbReference type="ARBA" id="ARBA00022692"/>
    </source>
</evidence>
<accession>A0A0G2H8K9</accession>
<evidence type="ECO:0000256" key="3">
    <source>
        <dbReference type="ARBA" id="ARBA00022989"/>
    </source>
</evidence>
<proteinExistence type="predicted"/>
<feature type="transmembrane region" description="Helical" evidence="5">
    <location>
        <begin position="159"/>
        <end position="178"/>
    </location>
</feature>
<dbReference type="OrthoDB" id="6770063at2759"/>
<evidence type="ECO:0000259" key="6">
    <source>
        <dbReference type="PROSITE" id="PS50850"/>
    </source>
</evidence>
<evidence type="ECO:0000256" key="4">
    <source>
        <dbReference type="ARBA" id="ARBA00023136"/>
    </source>
</evidence>
<dbReference type="Proteomes" id="UP000053317">
    <property type="component" value="Unassembled WGS sequence"/>
</dbReference>
<reference evidence="7 8" key="2">
    <citation type="submission" date="2015-05" db="EMBL/GenBank/DDBJ databases">
        <authorList>
            <person name="Morales-Cruz A."/>
            <person name="Amrine K.C."/>
            <person name="Cantu D."/>
        </authorList>
    </citation>
    <scope>NUCLEOTIDE SEQUENCE [LARGE SCALE GENOMIC DNA]</scope>
    <source>
        <strain evidence="7">UCRPC4</strain>
    </source>
</reference>
<dbReference type="Pfam" id="PF07690">
    <property type="entry name" value="MFS_1"/>
    <property type="match status" value="1"/>
</dbReference>